<dbReference type="EMBL" id="QDKG01000002">
    <property type="protein sequence ID" value="PVH25568.1"/>
    <property type="molecule type" value="Genomic_DNA"/>
</dbReference>
<dbReference type="GO" id="GO:0000160">
    <property type="term" value="P:phosphorelay signal transduction system"/>
    <property type="evidence" value="ECO:0007669"/>
    <property type="project" value="InterPro"/>
</dbReference>
<comment type="caution">
    <text evidence="4">The sequence shown here is derived from an EMBL/GenBank/DDBJ whole genome shotgun (WGS) entry which is preliminary data.</text>
</comment>
<feature type="modified residue" description="4-aspartylphosphate" evidence="2">
    <location>
        <position position="52"/>
    </location>
</feature>
<dbReference type="PROSITE" id="PS50110">
    <property type="entry name" value="RESPONSE_REGULATORY"/>
    <property type="match status" value="1"/>
</dbReference>
<keyword evidence="1 2" id="KW-0597">Phosphoprotein</keyword>
<keyword evidence="5" id="KW-1185">Reference proteome</keyword>
<evidence type="ECO:0000313" key="4">
    <source>
        <dbReference type="EMBL" id="PVH25568.1"/>
    </source>
</evidence>
<dbReference type="RefSeq" id="WP_116775141.1">
    <property type="nucleotide sequence ID" value="NZ_QDKG01000002.1"/>
</dbReference>
<dbReference type="CDD" id="cd00156">
    <property type="entry name" value="REC"/>
    <property type="match status" value="1"/>
</dbReference>
<name>A0A2T8HJE4_9SPHI</name>
<gene>
    <name evidence="4" type="ORF">DC487_06395</name>
</gene>
<proteinExistence type="predicted"/>
<dbReference type="InterPro" id="IPR011006">
    <property type="entry name" value="CheY-like_superfamily"/>
</dbReference>
<dbReference type="AlphaFoldDB" id="A0A2T8HJE4"/>
<dbReference type="SUPFAM" id="SSF52172">
    <property type="entry name" value="CheY-like"/>
    <property type="match status" value="1"/>
</dbReference>
<dbReference type="InterPro" id="IPR050595">
    <property type="entry name" value="Bact_response_regulator"/>
</dbReference>
<evidence type="ECO:0000256" key="1">
    <source>
        <dbReference type="ARBA" id="ARBA00022553"/>
    </source>
</evidence>
<dbReference type="OrthoDB" id="9789181at2"/>
<evidence type="ECO:0000259" key="3">
    <source>
        <dbReference type="PROSITE" id="PS50110"/>
    </source>
</evidence>
<dbReference type="Proteomes" id="UP000245627">
    <property type="component" value="Unassembled WGS sequence"/>
</dbReference>
<dbReference type="Pfam" id="PF00072">
    <property type="entry name" value="Response_reg"/>
    <property type="match status" value="1"/>
</dbReference>
<accession>A0A2T8HJE4</accession>
<evidence type="ECO:0000313" key="5">
    <source>
        <dbReference type="Proteomes" id="UP000245627"/>
    </source>
</evidence>
<sequence>MNNVLVIEDDLMFCKLVSNYLNKNGHQASQATDGASAKEQLQRTEFDVALVDYRLPDTNGIDLVRWIRENTSVSNVIVMSRMLDEQLREEAQSLGVTTFLNKPFNPSELLALLK</sequence>
<protein>
    <submittedName>
        <fullName evidence="4">Response regulator</fullName>
    </submittedName>
</protein>
<dbReference type="InterPro" id="IPR001789">
    <property type="entry name" value="Sig_transdc_resp-reg_receiver"/>
</dbReference>
<feature type="domain" description="Response regulatory" evidence="3">
    <location>
        <begin position="3"/>
        <end position="114"/>
    </location>
</feature>
<dbReference type="Gene3D" id="3.40.50.2300">
    <property type="match status" value="1"/>
</dbReference>
<reference evidence="4 5" key="1">
    <citation type="submission" date="2018-04" db="EMBL/GenBank/DDBJ databases">
        <title>Sphingobacterium cortibacter sp. nov.</title>
        <authorList>
            <person name="Li Y."/>
        </authorList>
    </citation>
    <scope>NUCLEOTIDE SEQUENCE [LARGE SCALE GENOMIC DNA]</scope>
    <source>
        <strain evidence="4 5">2c-3</strain>
    </source>
</reference>
<dbReference type="PANTHER" id="PTHR44591">
    <property type="entry name" value="STRESS RESPONSE REGULATOR PROTEIN 1"/>
    <property type="match status" value="1"/>
</dbReference>
<dbReference type="SMART" id="SM00448">
    <property type="entry name" value="REC"/>
    <property type="match status" value="1"/>
</dbReference>
<dbReference type="PANTHER" id="PTHR44591:SF3">
    <property type="entry name" value="RESPONSE REGULATORY DOMAIN-CONTAINING PROTEIN"/>
    <property type="match status" value="1"/>
</dbReference>
<evidence type="ECO:0000256" key="2">
    <source>
        <dbReference type="PROSITE-ProRule" id="PRU00169"/>
    </source>
</evidence>
<organism evidence="4 5">
    <name type="scientific">Sphingobacterium corticibacter</name>
    <dbReference type="NCBI Taxonomy" id="2171749"/>
    <lineage>
        <taxon>Bacteria</taxon>
        <taxon>Pseudomonadati</taxon>
        <taxon>Bacteroidota</taxon>
        <taxon>Sphingobacteriia</taxon>
        <taxon>Sphingobacteriales</taxon>
        <taxon>Sphingobacteriaceae</taxon>
        <taxon>Sphingobacterium</taxon>
    </lineage>
</organism>